<proteinExistence type="predicted"/>
<sequence length="138" mass="15488">MKAKGTEPLTPGMGAKSKAERITNGTPALNSQGRYLPAFDVSFVNIRADHRIPKDIDDSDKKKYKPCRCRADGINRQHVKSQKAAYCAKNQVLSEVAHTITNTFSHALIYDIHHGGFALCFYSILSRLRCVVWMCNNF</sequence>
<gene>
    <name evidence="2" type="ORF">NCTC11685_00680</name>
</gene>
<dbReference type="AlphaFoldDB" id="A0A7H4N0B4"/>
<dbReference type="Proteomes" id="UP000254863">
    <property type="component" value="Unassembled WGS sequence"/>
</dbReference>
<organism evidence="2 3">
    <name type="scientific">Klebsiella michiganensis</name>
    <dbReference type="NCBI Taxonomy" id="1134687"/>
    <lineage>
        <taxon>Bacteria</taxon>
        <taxon>Pseudomonadati</taxon>
        <taxon>Pseudomonadota</taxon>
        <taxon>Gammaproteobacteria</taxon>
        <taxon>Enterobacterales</taxon>
        <taxon>Enterobacteriaceae</taxon>
        <taxon>Klebsiella/Raoultella group</taxon>
        <taxon>Klebsiella</taxon>
    </lineage>
</organism>
<name>A0A7H4N0B4_9ENTR</name>
<feature type="region of interest" description="Disordered" evidence="1">
    <location>
        <begin position="1"/>
        <end position="21"/>
    </location>
</feature>
<reference evidence="2 3" key="1">
    <citation type="submission" date="2018-06" db="EMBL/GenBank/DDBJ databases">
        <authorList>
            <consortium name="Pathogen Informatics"/>
            <person name="Doyle S."/>
        </authorList>
    </citation>
    <scope>NUCLEOTIDE SEQUENCE [LARGE SCALE GENOMIC DNA]</scope>
    <source>
        <strain evidence="2 3">NCTC11685</strain>
    </source>
</reference>
<evidence type="ECO:0000256" key="1">
    <source>
        <dbReference type="SAM" id="MobiDB-lite"/>
    </source>
</evidence>
<evidence type="ECO:0000313" key="3">
    <source>
        <dbReference type="Proteomes" id="UP000254863"/>
    </source>
</evidence>
<accession>A0A7H4N0B4</accession>
<comment type="caution">
    <text evidence="2">The sequence shown here is derived from an EMBL/GenBank/DDBJ whole genome shotgun (WGS) entry which is preliminary data.</text>
</comment>
<dbReference type="EMBL" id="UGMS01000001">
    <property type="protein sequence ID" value="STV72630.1"/>
    <property type="molecule type" value="Genomic_DNA"/>
</dbReference>
<evidence type="ECO:0000313" key="2">
    <source>
        <dbReference type="EMBL" id="STV72630.1"/>
    </source>
</evidence>
<protein>
    <submittedName>
        <fullName evidence="2">Uncharacterized protein</fullName>
    </submittedName>
</protein>